<dbReference type="Pfam" id="PF12006">
    <property type="entry name" value="DUF3500"/>
    <property type="match status" value="1"/>
</dbReference>
<name>A0A858RFE4_9BACT</name>
<sequence length="340" mass="37928">MKTPLLAFLLSLPLAAQDLPSIALMKSAADSFLGSLDESKREKAVFPFDGDQRENFKFTPQQRVGLPLKDMDEKQKDAAMKLLEAALSDKGKLKAMQIMTLEGVLREMEKNPEYRDPGKYYVSIFGKPGDEKGWGWKFEGHHLALNYTVVGGKEISVTPSFFAANPAEVRQGEHTGLRVLKAEEDLAMALVNVLLEGGKKEVIFSEKAPGEILTAENRKATALESVGVPAADMSEAQKKALLELITEYTGRHRKDLADADMAKIEKAGIDKIRFGWAGGTKRGEAWYYRIQGPTFLMEAANTQNNANHIHATWRDFEGDFGRDILSEHYHQHEKDHGDHQ</sequence>
<evidence type="ECO:0000313" key="2">
    <source>
        <dbReference type="EMBL" id="QJE94853.1"/>
    </source>
</evidence>
<dbReference type="RefSeq" id="WP_169453074.1">
    <property type="nucleotide sequence ID" value="NZ_CP051774.1"/>
</dbReference>
<accession>A0A858RFE4</accession>
<keyword evidence="3" id="KW-1185">Reference proteome</keyword>
<evidence type="ECO:0000256" key="1">
    <source>
        <dbReference type="SAM" id="SignalP"/>
    </source>
</evidence>
<gene>
    <name evidence="2" type="ORF">HHL09_03355</name>
</gene>
<feature type="chain" id="PRO_5032425975" evidence="1">
    <location>
        <begin position="17"/>
        <end position="340"/>
    </location>
</feature>
<dbReference type="Proteomes" id="UP000501812">
    <property type="component" value="Chromosome"/>
</dbReference>
<protein>
    <submittedName>
        <fullName evidence="2">DUF3500 domain-containing protein</fullName>
    </submittedName>
</protein>
<evidence type="ECO:0000313" key="3">
    <source>
        <dbReference type="Proteomes" id="UP000501812"/>
    </source>
</evidence>
<dbReference type="KEGG" id="luo:HHL09_03355"/>
<dbReference type="EMBL" id="CP051774">
    <property type="protein sequence ID" value="QJE94853.1"/>
    <property type="molecule type" value="Genomic_DNA"/>
</dbReference>
<keyword evidence="1" id="KW-0732">Signal</keyword>
<organism evidence="2 3">
    <name type="scientific">Luteolibacter luteus</name>
    <dbReference type="NCBI Taxonomy" id="2728835"/>
    <lineage>
        <taxon>Bacteria</taxon>
        <taxon>Pseudomonadati</taxon>
        <taxon>Verrucomicrobiota</taxon>
        <taxon>Verrucomicrobiia</taxon>
        <taxon>Verrucomicrobiales</taxon>
        <taxon>Verrucomicrobiaceae</taxon>
        <taxon>Luteolibacter</taxon>
    </lineage>
</organism>
<dbReference type="PANTHER" id="PTHR37489">
    <property type="entry name" value="DUF3500 DOMAIN-CONTAINING PROTEIN"/>
    <property type="match status" value="1"/>
</dbReference>
<proteinExistence type="predicted"/>
<reference evidence="2 3" key="1">
    <citation type="submission" date="2020-04" db="EMBL/GenBank/DDBJ databases">
        <title>Luteolibacter sp. G-1-1-1 isolated from soil.</title>
        <authorList>
            <person name="Dahal R.H."/>
        </authorList>
    </citation>
    <scope>NUCLEOTIDE SEQUENCE [LARGE SCALE GENOMIC DNA]</scope>
    <source>
        <strain evidence="2 3">G-1-1-1</strain>
    </source>
</reference>
<feature type="signal peptide" evidence="1">
    <location>
        <begin position="1"/>
        <end position="16"/>
    </location>
</feature>
<dbReference type="AlphaFoldDB" id="A0A858RFE4"/>
<dbReference type="InterPro" id="IPR021889">
    <property type="entry name" value="DUF3500"/>
</dbReference>
<dbReference type="PANTHER" id="PTHR37489:SF1">
    <property type="entry name" value="DUF3500 DOMAIN-CONTAINING PROTEIN"/>
    <property type="match status" value="1"/>
</dbReference>